<dbReference type="AlphaFoldDB" id="A0A1X7PZI3"/>
<sequence length="55" mass="6519">MILNDLIARAQNRIEKQRRYNRAVAEINALSNRDLSDMRADRSELLHWARRDILG</sequence>
<dbReference type="Proteomes" id="UP000193083">
    <property type="component" value="Unassembled WGS sequence"/>
</dbReference>
<organism evidence="1 2">
    <name type="scientific">Mesorhizobium australicum</name>
    <dbReference type="NCBI Taxonomy" id="536018"/>
    <lineage>
        <taxon>Bacteria</taxon>
        <taxon>Pseudomonadati</taxon>
        <taxon>Pseudomonadota</taxon>
        <taxon>Alphaproteobacteria</taxon>
        <taxon>Hyphomicrobiales</taxon>
        <taxon>Phyllobacteriaceae</taxon>
        <taxon>Mesorhizobium</taxon>
    </lineage>
</organism>
<evidence type="ECO:0000313" key="2">
    <source>
        <dbReference type="Proteomes" id="UP000193083"/>
    </source>
</evidence>
<evidence type="ECO:0008006" key="3">
    <source>
        <dbReference type="Google" id="ProtNLM"/>
    </source>
</evidence>
<dbReference type="EMBL" id="FXBL01000004">
    <property type="protein sequence ID" value="SMH57727.1"/>
    <property type="molecule type" value="Genomic_DNA"/>
</dbReference>
<dbReference type="RefSeq" id="WP_176247667.1">
    <property type="nucleotide sequence ID" value="NZ_FXBL01000004.1"/>
</dbReference>
<keyword evidence="2" id="KW-1185">Reference proteome</keyword>
<reference evidence="1 2" key="1">
    <citation type="submission" date="2017-04" db="EMBL/GenBank/DDBJ databases">
        <authorList>
            <person name="Afonso C.L."/>
            <person name="Miller P.J."/>
            <person name="Scott M.A."/>
            <person name="Spackman E."/>
            <person name="Goraichik I."/>
            <person name="Dimitrov K.M."/>
            <person name="Suarez D.L."/>
            <person name="Swayne D.E."/>
        </authorList>
    </citation>
    <scope>NUCLEOTIDE SEQUENCE [LARGE SCALE GENOMIC DNA]</scope>
    <source>
        <strain evidence="1 2">B5P</strain>
    </source>
</reference>
<protein>
    <recommendedName>
        <fullName evidence="3">DUF1127 domain-containing protein</fullName>
    </recommendedName>
</protein>
<proteinExistence type="predicted"/>
<evidence type="ECO:0000313" key="1">
    <source>
        <dbReference type="EMBL" id="SMH57727.1"/>
    </source>
</evidence>
<accession>A0A1X7PZI3</accession>
<name>A0A1X7PZI3_9HYPH</name>
<gene>
    <name evidence="1" type="ORF">SAMN02982922_5874</name>
</gene>